<sequence length="96" mass="10841">MKTIAFSPAAEADLNAIWDYSVDRWGCDQADSYTDAIRDACHALAKGMKQGHAVDVLPRLQKYLCGAHVIYFMDDADRLVVVRILHQRQDVGRHLL</sequence>
<dbReference type="InterPro" id="IPR035093">
    <property type="entry name" value="RelE/ParE_toxin_dom_sf"/>
</dbReference>
<dbReference type="PIRSF" id="PIRSF029218">
    <property type="entry name" value="ParE"/>
    <property type="match status" value="1"/>
</dbReference>
<evidence type="ECO:0000313" key="4">
    <source>
        <dbReference type="Proteomes" id="UP000267035"/>
    </source>
</evidence>
<dbReference type="EMBL" id="RDQL01000011">
    <property type="protein sequence ID" value="RMW98697.1"/>
    <property type="molecule type" value="Genomic_DNA"/>
</dbReference>
<comment type="caution">
    <text evidence="3">The sequence shown here is derived from an EMBL/GenBank/DDBJ whole genome shotgun (WGS) entry which is preliminary data.</text>
</comment>
<proteinExistence type="inferred from homology"/>
<dbReference type="AlphaFoldDB" id="A0A3M6Q6A7"/>
<organism evidence="3 4">
    <name type="scientific">Allofranklinella schreckenbergeri</name>
    <dbReference type="NCBI Taxonomy" id="1076744"/>
    <lineage>
        <taxon>Bacteria</taxon>
        <taxon>Pseudomonadati</taxon>
        <taxon>Pseudomonadota</taxon>
        <taxon>Betaproteobacteria</taxon>
        <taxon>Burkholderiales</taxon>
        <taxon>Comamonadaceae</taxon>
        <taxon>Allofranklinella</taxon>
    </lineage>
</organism>
<dbReference type="InterPro" id="IPR028344">
    <property type="entry name" value="ParE1/4"/>
</dbReference>
<reference evidence="3 4" key="1">
    <citation type="submission" date="2018-10" db="EMBL/GenBank/DDBJ databases">
        <title>Comamonadaceae CDC group NO-1 genome sequencing and assembly.</title>
        <authorList>
            <person name="Bernier A.-M."/>
            <person name="Bernard K."/>
        </authorList>
    </citation>
    <scope>NUCLEOTIDE SEQUENCE [LARGE SCALE GENOMIC DNA]</scope>
    <source>
        <strain evidence="3 4">NML161473</strain>
    </source>
</reference>
<name>A0A3M6Q6A7_9BURK</name>
<gene>
    <name evidence="3" type="ORF">EBQ25_09050</name>
</gene>
<evidence type="ECO:0000256" key="1">
    <source>
        <dbReference type="ARBA" id="ARBA00022649"/>
    </source>
</evidence>
<protein>
    <recommendedName>
        <fullName evidence="2">Toxin</fullName>
    </recommendedName>
</protein>
<dbReference type="Pfam" id="PF05016">
    <property type="entry name" value="ParE_toxin"/>
    <property type="match status" value="1"/>
</dbReference>
<evidence type="ECO:0000256" key="2">
    <source>
        <dbReference type="PIRNR" id="PIRNR029218"/>
    </source>
</evidence>
<dbReference type="RefSeq" id="WP_122254290.1">
    <property type="nucleotide sequence ID" value="NZ_RDQL01000011.1"/>
</dbReference>
<keyword evidence="4" id="KW-1185">Reference proteome</keyword>
<comment type="similarity">
    <text evidence="2">Belongs to the RelE toxin family.</text>
</comment>
<evidence type="ECO:0000313" key="3">
    <source>
        <dbReference type="EMBL" id="RMW98697.1"/>
    </source>
</evidence>
<dbReference type="InterPro" id="IPR007712">
    <property type="entry name" value="RelE/ParE_toxin"/>
</dbReference>
<accession>A0A3M6Q6A7</accession>
<dbReference type="Proteomes" id="UP000267035">
    <property type="component" value="Unassembled WGS sequence"/>
</dbReference>
<dbReference type="Gene3D" id="3.30.2310.20">
    <property type="entry name" value="RelE-like"/>
    <property type="match status" value="1"/>
</dbReference>
<keyword evidence="1" id="KW-1277">Toxin-antitoxin system</keyword>